<evidence type="ECO:0000313" key="2">
    <source>
        <dbReference type="EMBL" id="CAD2180791.1"/>
    </source>
</evidence>
<sequence>MSLDLLDILFNFDYFVCLLIGFHLNIILIILIIFKTPKEMKTHSRILLQNCVLDILMLTVQLFVEGFHLLDKEVNTYIFPNGILLSFFMKEDFDPFISYIFLMFWEYILNLNMFGLGVQFSYRYLVLNRYICIKMLYLREFAALLERRGQ</sequence>
<feature type="transmembrane region" description="Helical" evidence="1">
    <location>
        <begin position="46"/>
        <end position="64"/>
    </location>
</feature>
<proteinExistence type="predicted"/>
<comment type="caution">
    <text evidence="2">The sequence shown here is derived from an EMBL/GenBank/DDBJ whole genome shotgun (WGS) entry which is preliminary data.</text>
</comment>
<keyword evidence="1" id="KW-1133">Transmembrane helix</keyword>
<keyword evidence="1" id="KW-0472">Membrane</keyword>
<gene>
    <name evidence="2" type="ORF">MENT_LOCUS32893</name>
</gene>
<evidence type="ECO:0000313" key="3">
    <source>
        <dbReference type="Proteomes" id="UP000580250"/>
    </source>
</evidence>
<dbReference type="Pfam" id="PF10317">
    <property type="entry name" value="7TM_GPCR_Srd"/>
    <property type="match status" value="1"/>
</dbReference>
<evidence type="ECO:0000256" key="1">
    <source>
        <dbReference type="SAM" id="Phobius"/>
    </source>
</evidence>
<dbReference type="Proteomes" id="UP000580250">
    <property type="component" value="Unassembled WGS sequence"/>
</dbReference>
<keyword evidence="1" id="KW-0812">Transmembrane</keyword>
<protein>
    <submittedName>
        <fullName evidence="2">Uncharacterized protein</fullName>
    </submittedName>
</protein>
<feature type="transmembrane region" description="Helical" evidence="1">
    <location>
        <begin position="12"/>
        <end position="34"/>
    </location>
</feature>
<dbReference type="AlphaFoldDB" id="A0A6V7W341"/>
<accession>A0A6V7W341</accession>
<name>A0A6V7W341_MELEN</name>
<organism evidence="2 3">
    <name type="scientific">Meloidogyne enterolobii</name>
    <name type="common">Root-knot nematode worm</name>
    <name type="synonym">Meloidogyne mayaguensis</name>
    <dbReference type="NCBI Taxonomy" id="390850"/>
    <lineage>
        <taxon>Eukaryota</taxon>
        <taxon>Metazoa</taxon>
        <taxon>Ecdysozoa</taxon>
        <taxon>Nematoda</taxon>
        <taxon>Chromadorea</taxon>
        <taxon>Rhabditida</taxon>
        <taxon>Tylenchina</taxon>
        <taxon>Tylenchomorpha</taxon>
        <taxon>Tylenchoidea</taxon>
        <taxon>Meloidogynidae</taxon>
        <taxon>Meloidogyninae</taxon>
        <taxon>Meloidogyne</taxon>
    </lineage>
</organism>
<dbReference type="EMBL" id="CAJEWN010000381">
    <property type="protein sequence ID" value="CAD2180791.1"/>
    <property type="molecule type" value="Genomic_DNA"/>
</dbReference>
<feature type="transmembrane region" description="Helical" evidence="1">
    <location>
        <begin position="96"/>
        <end position="120"/>
    </location>
</feature>
<reference evidence="2 3" key="1">
    <citation type="submission" date="2020-08" db="EMBL/GenBank/DDBJ databases">
        <authorList>
            <person name="Koutsovoulos G."/>
            <person name="Danchin GJ E."/>
        </authorList>
    </citation>
    <scope>NUCLEOTIDE SEQUENCE [LARGE SCALE GENOMIC DNA]</scope>
</reference>
<dbReference type="InterPro" id="IPR019421">
    <property type="entry name" value="7TM_GPCR_serpentine_rcpt_Srd"/>
</dbReference>